<dbReference type="PANTHER" id="PTHR43537">
    <property type="entry name" value="TRANSCRIPTIONAL REGULATOR, GNTR FAMILY"/>
    <property type="match status" value="1"/>
</dbReference>
<dbReference type="PROSITE" id="PS50949">
    <property type="entry name" value="HTH_GNTR"/>
    <property type="match status" value="1"/>
</dbReference>
<evidence type="ECO:0000256" key="2">
    <source>
        <dbReference type="ARBA" id="ARBA00023125"/>
    </source>
</evidence>
<accession>A0AAW5JA73</accession>
<dbReference type="Gene3D" id="1.10.10.10">
    <property type="entry name" value="Winged helix-like DNA-binding domain superfamily/Winged helix DNA-binding domain"/>
    <property type="match status" value="1"/>
</dbReference>
<dbReference type="PRINTS" id="PR00035">
    <property type="entry name" value="HTHGNTR"/>
</dbReference>
<dbReference type="Pfam" id="PF07729">
    <property type="entry name" value="FCD"/>
    <property type="match status" value="1"/>
</dbReference>
<dbReference type="SMART" id="SM00345">
    <property type="entry name" value="HTH_GNTR"/>
    <property type="match status" value="1"/>
</dbReference>
<dbReference type="EMBL" id="JANAKN010000106">
    <property type="protein sequence ID" value="MCQ3023903.1"/>
    <property type="molecule type" value="Genomic_DNA"/>
</dbReference>
<feature type="domain" description="HTH gntR-type" evidence="4">
    <location>
        <begin position="9"/>
        <end position="79"/>
    </location>
</feature>
<reference evidence="5" key="1">
    <citation type="submission" date="2022-07" db="EMBL/GenBank/DDBJ databases">
        <title>The diversity of lipopeptides in the P. syringae complex parallels phylogeny and sheds light on structural diversification during evolutionary history.</title>
        <authorList>
            <person name="Bricout A."/>
            <person name="Morris C.E."/>
            <person name="Chandeysson C."/>
            <person name="Duban M."/>
            <person name="Boistel C."/>
            <person name="Chataigne G."/>
            <person name="Lecouturier D."/>
            <person name="Jacques P."/>
            <person name="Leclere V."/>
            <person name="Rochex A."/>
        </authorList>
    </citation>
    <scope>NUCLEOTIDE SEQUENCE</scope>
    <source>
        <strain evidence="5">LYR0002</strain>
    </source>
</reference>
<evidence type="ECO:0000313" key="5">
    <source>
        <dbReference type="EMBL" id="MCQ3023903.1"/>
    </source>
</evidence>
<dbReference type="SUPFAM" id="SSF48008">
    <property type="entry name" value="GntR ligand-binding domain-like"/>
    <property type="match status" value="1"/>
</dbReference>
<organism evidence="5 6">
    <name type="scientific">Pseudomonas savastanoi</name>
    <name type="common">Pseudomonas syringae pv. savastanoi</name>
    <dbReference type="NCBI Taxonomy" id="29438"/>
    <lineage>
        <taxon>Bacteria</taxon>
        <taxon>Pseudomonadati</taxon>
        <taxon>Pseudomonadota</taxon>
        <taxon>Gammaproteobacteria</taxon>
        <taxon>Pseudomonadales</taxon>
        <taxon>Pseudomonadaceae</taxon>
        <taxon>Pseudomonas</taxon>
    </lineage>
</organism>
<dbReference type="GO" id="GO:0003677">
    <property type="term" value="F:DNA binding"/>
    <property type="evidence" value="ECO:0007669"/>
    <property type="project" value="UniProtKB-KW"/>
</dbReference>
<dbReference type="GO" id="GO:0003700">
    <property type="term" value="F:DNA-binding transcription factor activity"/>
    <property type="evidence" value="ECO:0007669"/>
    <property type="project" value="InterPro"/>
</dbReference>
<keyword evidence="1" id="KW-0805">Transcription regulation</keyword>
<dbReference type="Proteomes" id="UP001206018">
    <property type="component" value="Unassembled WGS sequence"/>
</dbReference>
<dbReference type="SUPFAM" id="SSF46785">
    <property type="entry name" value="Winged helix' DNA-binding domain"/>
    <property type="match status" value="1"/>
</dbReference>
<dbReference type="InterPro" id="IPR000524">
    <property type="entry name" value="Tscrpt_reg_HTH_GntR"/>
</dbReference>
<dbReference type="PANTHER" id="PTHR43537:SF24">
    <property type="entry name" value="GLUCONATE OPERON TRANSCRIPTIONAL REPRESSOR"/>
    <property type="match status" value="1"/>
</dbReference>
<dbReference type="RefSeq" id="WP_010434639.1">
    <property type="nucleotide sequence ID" value="NZ_JANAKN010000106.1"/>
</dbReference>
<dbReference type="Gene3D" id="1.20.120.530">
    <property type="entry name" value="GntR ligand-binding domain-like"/>
    <property type="match status" value="1"/>
</dbReference>
<dbReference type="InterPro" id="IPR036388">
    <property type="entry name" value="WH-like_DNA-bd_sf"/>
</dbReference>
<dbReference type="InterPro" id="IPR008920">
    <property type="entry name" value="TF_FadR/GntR_C"/>
</dbReference>
<name>A0AAW5JA73_PSESS</name>
<proteinExistence type="predicted"/>
<keyword evidence="3" id="KW-0804">Transcription</keyword>
<keyword evidence="2" id="KW-0238">DNA-binding</keyword>
<dbReference type="InterPro" id="IPR011711">
    <property type="entry name" value="GntR_C"/>
</dbReference>
<evidence type="ECO:0000259" key="4">
    <source>
        <dbReference type="PROSITE" id="PS50949"/>
    </source>
</evidence>
<protein>
    <submittedName>
        <fullName evidence="5">GntR family transcriptional regulator</fullName>
    </submittedName>
</protein>
<sequence>MFSLRPQHLTGVSSVVTRLRTAIDLGFFEDGEMLPKEAVLARELHVTAFTLREALAELRSEGLVDTKPGRGGGTFVQHTSRVAHDKAEIRLRELSATALRDLSDWKAMLLGEAAELAASRASPSNIARLEEYSSRVLSATSAISACRAHARFDIELAAAAQSVRLSSAALHTYEEYSWLLALAHEDQGYTEECAQTLAAVTKMVGQRSVHGAGALARDRTRISFESLAKKRLSLIASRSHQRALRGHIVE</sequence>
<evidence type="ECO:0000256" key="1">
    <source>
        <dbReference type="ARBA" id="ARBA00023015"/>
    </source>
</evidence>
<comment type="caution">
    <text evidence="5">The sequence shown here is derived from an EMBL/GenBank/DDBJ whole genome shotgun (WGS) entry which is preliminary data.</text>
</comment>
<dbReference type="Pfam" id="PF00392">
    <property type="entry name" value="GntR"/>
    <property type="match status" value="1"/>
</dbReference>
<dbReference type="AlphaFoldDB" id="A0AAW5JA73"/>
<evidence type="ECO:0000256" key="3">
    <source>
        <dbReference type="ARBA" id="ARBA00023163"/>
    </source>
</evidence>
<dbReference type="CDD" id="cd07377">
    <property type="entry name" value="WHTH_GntR"/>
    <property type="match status" value="1"/>
</dbReference>
<gene>
    <name evidence="5" type="ORF">NLO85_25960</name>
</gene>
<evidence type="ECO:0000313" key="6">
    <source>
        <dbReference type="Proteomes" id="UP001206018"/>
    </source>
</evidence>
<dbReference type="InterPro" id="IPR036390">
    <property type="entry name" value="WH_DNA-bd_sf"/>
</dbReference>